<comment type="similarity">
    <text evidence="2">Belongs to the peptidase S1 family. CLIP subfamily.</text>
</comment>
<dbReference type="STRING" id="7167.A0A182FD92"/>
<dbReference type="CDD" id="cd00190">
    <property type="entry name" value="Tryp_SPc"/>
    <property type="match status" value="1"/>
</dbReference>
<reference evidence="5 6" key="1">
    <citation type="journal article" date="2017" name="G3 (Bethesda)">
        <title>The Physical Genome Mapping of Anopheles albimanus Corrected Scaffold Misassemblies and Identified Interarm Rearrangements in Genus Anopheles.</title>
        <authorList>
            <person name="Artemov G.N."/>
            <person name="Peery A.N."/>
            <person name="Jiang X."/>
            <person name="Tu Z."/>
            <person name="Stegniy V.N."/>
            <person name="Sharakhova M.V."/>
            <person name="Sharakhov I.V."/>
        </authorList>
    </citation>
    <scope>NUCLEOTIDE SEQUENCE [LARGE SCALE GENOMIC DNA]</scope>
    <source>
        <strain evidence="5 6">ALBI9_A</strain>
    </source>
</reference>
<sequence>MRRQLVAVFVAVLQISFGVEQDPAGQVDVECGVAGHQAEPMLWPFHVGLYRTVDGESLYFCGATIVSRWFVLGSAHCVLHYPAQLLAVRYGTYNLTQLEQGGRIGVSRVLIHPAYRAQDFSHDIALLQLIAPLPYGDTVQPACFWPAIPETGVVPDQLEGTLGTTVGWGIGPHNLYTYVLQILEVRVSSKPRCIESFEERLFKDDQFFCAVTPVCKGSGGSGFYVKLGNRYYLRGITTFGIAAKDKYQCGINTLTSLLNVAHYTDWIQQQLADHSAAQLQRPSEQTEENTMQQQQPQ</sequence>
<dbReference type="FunFam" id="2.40.10.10:FF:000068">
    <property type="entry name" value="transmembrane protease serine 2"/>
    <property type="match status" value="1"/>
</dbReference>
<evidence type="ECO:0000256" key="1">
    <source>
        <dbReference type="ARBA" id="ARBA00023157"/>
    </source>
</evidence>
<dbReference type="AlphaFoldDB" id="A0A182FD92"/>
<dbReference type="Gene3D" id="2.40.10.10">
    <property type="entry name" value="Trypsin-like serine proteases"/>
    <property type="match status" value="1"/>
</dbReference>
<dbReference type="InterPro" id="IPR001254">
    <property type="entry name" value="Trypsin_dom"/>
</dbReference>
<feature type="signal peptide" evidence="4">
    <location>
        <begin position="1"/>
        <end position="21"/>
    </location>
</feature>
<name>A0A182FD92_ANOAL</name>
<dbReference type="SUPFAM" id="SSF50494">
    <property type="entry name" value="Trypsin-like serine proteases"/>
    <property type="match status" value="1"/>
</dbReference>
<keyword evidence="6" id="KW-1185">Reference proteome</keyword>
<dbReference type="InterPro" id="IPR001314">
    <property type="entry name" value="Peptidase_S1A"/>
</dbReference>
<dbReference type="PROSITE" id="PS50240">
    <property type="entry name" value="TRYPSIN_DOM"/>
    <property type="match status" value="1"/>
</dbReference>
<dbReference type="PRINTS" id="PR00722">
    <property type="entry name" value="CHYMOTRYPSIN"/>
</dbReference>
<evidence type="ECO:0000256" key="2">
    <source>
        <dbReference type="ARBA" id="ARBA00024195"/>
    </source>
</evidence>
<dbReference type="VEuPathDB" id="VectorBase:AALB004479"/>
<evidence type="ECO:0000256" key="4">
    <source>
        <dbReference type="SAM" id="SignalP"/>
    </source>
</evidence>
<keyword evidence="1" id="KW-1015">Disulfide bond</keyword>
<dbReference type="Proteomes" id="UP000069272">
    <property type="component" value="Chromosome 3L"/>
</dbReference>
<reference evidence="5" key="2">
    <citation type="submission" date="2022-08" db="UniProtKB">
        <authorList>
            <consortium name="EnsemblMetazoa"/>
        </authorList>
    </citation>
    <scope>IDENTIFICATION</scope>
    <source>
        <strain evidence="5">STECLA/ALBI9_A</strain>
    </source>
</reference>
<dbReference type="SMART" id="SM00020">
    <property type="entry name" value="Tryp_SPc"/>
    <property type="match status" value="1"/>
</dbReference>
<dbReference type="PANTHER" id="PTHR24260">
    <property type="match status" value="1"/>
</dbReference>
<organism evidence="5 6">
    <name type="scientific">Anopheles albimanus</name>
    <name type="common">New world malaria mosquito</name>
    <dbReference type="NCBI Taxonomy" id="7167"/>
    <lineage>
        <taxon>Eukaryota</taxon>
        <taxon>Metazoa</taxon>
        <taxon>Ecdysozoa</taxon>
        <taxon>Arthropoda</taxon>
        <taxon>Hexapoda</taxon>
        <taxon>Insecta</taxon>
        <taxon>Pterygota</taxon>
        <taxon>Neoptera</taxon>
        <taxon>Endopterygota</taxon>
        <taxon>Diptera</taxon>
        <taxon>Nematocera</taxon>
        <taxon>Culicoidea</taxon>
        <taxon>Culicidae</taxon>
        <taxon>Anophelinae</taxon>
        <taxon>Anopheles</taxon>
    </lineage>
</organism>
<dbReference type="VEuPathDB" id="VectorBase:AALB20_037608"/>
<dbReference type="InterPro" id="IPR009003">
    <property type="entry name" value="Peptidase_S1_PA"/>
</dbReference>
<dbReference type="EnsemblMetazoa" id="AALB004479-RA">
    <property type="protein sequence ID" value="AALB004479-PA"/>
    <property type="gene ID" value="AALB004479"/>
</dbReference>
<dbReference type="InterPro" id="IPR051333">
    <property type="entry name" value="CLIP_Serine_Protease"/>
</dbReference>
<protein>
    <submittedName>
        <fullName evidence="5">Uncharacterized protein</fullName>
    </submittedName>
</protein>
<feature type="compositionally biased region" description="Low complexity" evidence="3">
    <location>
        <begin position="288"/>
        <end position="297"/>
    </location>
</feature>
<evidence type="ECO:0000256" key="3">
    <source>
        <dbReference type="SAM" id="MobiDB-lite"/>
    </source>
</evidence>
<proteinExistence type="inferred from homology"/>
<dbReference type="Pfam" id="PF00089">
    <property type="entry name" value="Trypsin"/>
    <property type="match status" value="1"/>
</dbReference>
<evidence type="ECO:0000313" key="6">
    <source>
        <dbReference type="Proteomes" id="UP000069272"/>
    </source>
</evidence>
<dbReference type="InterPro" id="IPR043504">
    <property type="entry name" value="Peptidase_S1_PA_chymotrypsin"/>
</dbReference>
<dbReference type="PANTHER" id="PTHR24260:SF143">
    <property type="entry name" value="SERINE PROTEASE GD-LIKE PROTEIN"/>
    <property type="match status" value="1"/>
</dbReference>
<keyword evidence="4" id="KW-0732">Signal</keyword>
<feature type="region of interest" description="Disordered" evidence="3">
    <location>
        <begin position="277"/>
        <end position="297"/>
    </location>
</feature>
<feature type="chain" id="PRO_5044198111" evidence="4">
    <location>
        <begin position="22"/>
        <end position="297"/>
    </location>
</feature>
<dbReference type="GO" id="GO:0006508">
    <property type="term" value="P:proteolysis"/>
    <property type="evidence" value="ECO:0007669"/>
    <property type="project" value="InterPro"/>
</dbReference>
<accession>A0A182FD92</accession>
<evidence type="ECO:0000313" key="5">
    <source>
        <dbReference type="EnsemblMetazoa" id="AALB004479-PA"/>
    </source>
</evidence>
<dbReference type="GO" id="GO:0004252">
    <property type="term" value="F:serine-type endopeptidase activity"/>
    <property type="evidence" value="ECO:0007669"/>
    <property type="project" value="InterPro"/>
</dbReference>